<dbReference type="PANTHER" id="PTHR46696">
    <property type="entry name" value="P450, PUTATIVE (EUROFUNG)-RELATED"/>
    <property type="match status" value="1"/>
</dbReference>
<dbReference type="RefSeq" id="WP_235053571.1">
    <property type="nucleotide sequence ID" value="NZ_JAKFHA010000010.1"/>
</dbReference>
<evidence type="ECO:0000256" key="2">
    <source>
        <dbReference type="ARBA" id="ARBA00022617"/>
    </source>
</evidence>
<evidence type="ECO:0000256" key="4">
    <source>
        <dbReference type="ARBA" id="ARBA00023002"/>
    </source>
</evidence>
<evidence type="ECO:0000256" key="3">
    <source>
        <dbReference type="ARBA" id="ARBA00022723"/>
    </source>
</evidence>
<dbReference type="SUPFAM" id="SSF48264">
    <property type="entry name" value="Cytochrome P450"/>
    <property type="match status" value="1"/>
</dbReference>
<keyword evidence="8" id="KW-1185">Reference proteome</keyword>
<accession>A0AA41U4T5</accession>
<keyword evidence="5" id="KW-0408">Iron</keyword>
<dbReference type="InterPro" id="IPR036396">
    <property type="entry name" value="Cyt_P450_sf"/>
</dbReference>
<evidence type="ECO:0000256" key="1">
    <source>
        <dbReference type="ARBA" id="ARBA00010617"/>
    </source>
</evidence>
<dbReference type="GO" id="GO:0020037">
    <property type="term" value="F:heme binding"/>
    <property type="evidence" value="ECO:0007669"/>
    <property type="project" value="InterPro"/>
</dbReference>
<keyword evidence="4" id="KW-0560">Oxidoreductase</keyword>
<comment type="similarity">
    <text evidence="1">Belongs to the cytochrome P450 family.</text>
</comment>
<dbReference type="GO" id="GO:0005506">
    <property type="term" value="F:iron ion binding"/>
    <property type="evidence" value="ECO:0007669"/>
    <property type="project" value="InterPro"/>
</dbReference>
<evidence type="ECO:0000256" key="5">
    <source>
        <dbReference type="ARBA" id="ARBA00023004"/>
    </source>
</evidence>
<name>A0AA41U4T5_9ACTN</name>
<comment type="caution">
    <text evidence="7">The sequence shown here is derived from an EMBL/GenBank/DDBJ whole genome shotgun (WGS) entry which is preliminary data.</text>
</comment>
<dbReference type="Gene3D" id="1.10.630.10">
    <property type="entry name" value="Cytochrome P450"/>
    <property type="match status" value="1"/>
</dbReference>
<gene>
    <name evidence="7" type="ORF">LZ495_19235</name>
</gene>
<dbReference type="GO" id="GO:0006707">
    <property type="term" value="P:cholesterol catabolic process"/>
    <property type="evidence" value="ECO:0007669"/>
    <property type="project" value="TreeGrafter"/>
</dbReference>
<dbReference type="GO" id="GO:0036199">
    <property type="term" value="F:cholest-4-en-3-one 26-monooxygenase activity"/>
    <property type="evidence" value="ECO:0007669"/>
    <property type="project" value="TreeGrafter"/>
</dbReference>
<dbReference type="GO" id="GO:0008395">
    <property type="term" value="F:steroid hydroxylase activity"/>
    <property type="evidence" value="ECO:0007669"/>
    <property type="project" value="TreeGrafter"/>
</dbReference>
<dbReference type="Pfam" id="PF00067">
    <property type="entry name" value="p450"/>
    <property type="match status" value="1"/>
</dbReference>
<dbReference type="Proteomes" id="UP001165378">
    <property type="component" value="Unassembled WGS sequence"/>
</dbReference>
<reference evidence="7" key="1">
    <citation type="submission" date="2022-01" db="EMBL/GenBank/DDBJ databases">
        <title>Genome-Based Taxonomic Classification of the Phylum Actinobacteria.</title>
        <authorList>
            <person name="Gao Y."/>
        </authorList>
    </citation>
    <scope>NUCLEOTIDE SEQUENCE</scope>
    <source>
        <strain evidence="7">KLBMP 8922</strain>
    </source>
</reference>
<proteinExistence type="inferred from homology"/>
<dbReference type="CDD" id="cd11033">
    <property type="entry name" value="CYP142-like"/>
    <property type="match status" value="1"/>
</dbReference>
<evidence type="ECO:0000256" key="6">
    <source>
        <dbReference type="ARBA" id="ARBA00023033"/>
    </source>
</evidence>
<keyword evidence="2" id="KW-0349">Heme</keyword>
<evidence type="ECO:0000313" key="7">
    <source>
        <dbReference type="EMBL" id="MCF2529334.1"/>
    </source>
</evidence>
<dbReference type="InterPro" id="IPR001128">
    <property type="entry name" value="Cyt_P450"/>
</dbReference>
<dbReference type="FunFam" id="1.10.630.10:FF:000018">
    <property type="entry name" value="Cytochrome P450 monooxygenase"/>
    <property type="match status" value="1"/>
</dbReference>
<organism evidence="7 8">
    <name type="scientific">Yinghuangia soli</name>
    <dbReference type="NCBI Taxonomy" id="2908204"/>
    <lineage>
        <taxon>Bacteria</taxon>
        <taxon>Bacillati</taxon>
        <taxon>Actinomycetota</taxon>
        <taxon>Actinomycetes</taxon>
        <taxon>Kitasatosporales</taxon>
        <taxon>Streptomycetaceae</taxon>
        <taxon>Yinghuangia</taxon>
    </lineage>
</organism>
<dbReference type="InterPro" id="IPR002397">
    <property type="entry name" value="Cyt_P450_B"/>
</dbReference>
<sequence>MTTAAARDIYSPDLYVAGAPHELFTELRRTSPLYWQDMPGEPGYWAVLKHADVEFVSQRSDLFSAASGGIVLENLEEDRLEALRGSLLAMDPPQHRAYRKPLVKSFTAKVVGGMEARIREITQEIFATLPAEGVVEFVHDVTSSLPTQVIGELMGLPREDWDYIHRLAERNTTSQDPNVGGGEEDGYGPGAASIEMAKYAIGFAMKRRVEEPREDLTTLILESEFGGKRMSDVEFGMFFVQLVTAGNDTTKTMLAAGLHALLTHPEQLAAVRQDPALVPGAVEEILRWANPLHYFRRTATQDVELRGVQIKAGDKVAMYYTSANRDEEVFEDAQSFDISRRPNPHLSFGFAEHFCLGVHIARLEGRVFFEELFASFPRIELAGEPTRVRSNLNNALKTLPVRMYRTA</sequence>
<keyword evidence="3" id="KW-0479">Metal-binding</keyword>
<dbReference type="PRINTS" id="PR00359">
    <property type="entry name" value="BP450"/>
</dbReference>
<dbReference type="EMBL" id="JAKFHA010000010">
    <property type="protein sequence ID" value="MCF2529334.1"/>
    <property type="molecule type" value="Genomic_DNA"/>
</dbReference>
<evidence type="ECO:0000313" key="8">
    <source>
        <dbReference type="Proteomes" id="UP001165378"/>
    </source>
</evidence>
<keyword evidence="6" id="KW-0503">Monooxygenase</keyword>
<protein>
    <submittedName>
        <fullName evidence="7">Cytochrome P450</fullName>
    </submittedName>
</protein>
<dbReference type="AlphaFoldDB" id="A0AA41U4T5"/>
<dbReference type="PANTHER" id="PTHR46696:SF4">
    <property type="entry name" value="BIOTIN BIOSYNTHESIS CYTOCHROME P450"/>
    <property type="match status" value="1"/>
</dbReference>